<dbReference type="InterPro" id="IPR059112">
    <property type="entry name" value="CysZ/EI24"/>
</dbReference>
<evidence type="ECO:0000256" key="2">
    <source>
        <dbReference type="ARBA" id="ARBA00022692"/>
    </source>
</evidence>
<keyword evidence="8" id="KW-1185">Reference proteome</keyword>
<dbReference type="Proteomes" id="UP000193986">
    <property type="component" value="Unassembled WGS sequence"/>
</dbReference>
<dbReference type="Pfam" id="PF07264">
    <property type="entry name" value="EI24"/>
    <property type="match status" value="1"/>
</dbReference>
<keyword evidence="3 6" id="KW-1133">Transmembrane helix</keyword>
<organism evidence="7 8">
    <name type="scientific">Naematelia encephala</name>
    <dbReference type="NCBI Taxonomy" id="71784"/>
    <lineage>
        <taxon>Eukaryota</taxon>
        <taxon>Fungi</taxon>
        <taxon>Dikarya</taxon>
        <taxon>Basidiomycota</taxon>
        <taxon>Agaricomycotina</taxon>
        <taxon>Tremellomycetes</taxon>
        <taxon>Tremellales</taxon>
        <taxon>Naemateliaceae</taxon>
        <taxon>Naematelia</taxon>
    </lineage>
</organism>
<feature type="transmembrane region" description="Helical" evidence="6">
    <location>
        <begin position="64"/>
        <end position="85"/>
    </location>
</feature>
<keyword evidence="2 6" id="KW-0812">Transmembrane</keyword>
<gene>
    <name evidence="7" type="ORF">BCR39DRAFT_537237</name>
</gene>
<dbReference type="AlphaFoldDB" id="A0A1Y2AYZ8"/>
<keyword evidence="4 6" id="KW-0472">Membrane</keyword>
<evidence type="ECO:0000313" key="7">
    <source>
        <dbReference type="EMBL" id="ORY27792.1"/>
    </source>
</evidence>
<sequence>MSTANTRSRRGPQSSTDNKLSDMPRKHVERAIDVGRQAVSSGAWWYPLRGIIYMLANPNLVRPLVPALVKGLLMAGVTVLLLFTFTYLPQVAILAFVSGPLAFVGAVALVLGEAYILVNWLARNFVLASASVDLFDAVLVQKGHTVLVQRGREVTSTGKASKQLGGLLTKPFSKLNSDNIVRYVLSLPLNLIPVVGTVFFLGYNGSKAGPGYHARYFQLKGFDSEKRKAAIQKRRGAYTAFGTVAMLLNLVPVVSILFQLTTTIGAALWASDLESQGSTKDVGGEGSSVQVSLPDAAAARKEL</sequence>
<feature type="compositionally biased region" description="Polar residues" evidence="5">
    <location>
        <begin position="1"/>
        <end position="18"/>
    </location>
</feature>
<dbReference type="InParanoid" id="A0A1Y2AYZ8"/>
<dbReference type="STRING" id="71784.A0A1Y2AYZ8"/>
<proteinExistence type="predicted"/>
<evidence type="ECO:0008006" key="9">
    <source>
        <dbReference type="Google" id="ProtNLM"/>
    </source>
</evidence>
<feature type="region of interest" description="Disordered" evidence="5">
    <location>
        <begin position="1"/>
        <end position="24"/>
    </location>
</feature>
<name>A0A1Y2AYZ8_9TREE</name>
<feature type="transmembrane region" description="Helical" evidence="6">
    <location>
        <begin position="236"/>
        <end position="258"/>
    </location>
</feature>
<evidence type="ECO:0000256" key="4">
    <source>
        <dbReference type="ARBA" id="ARBA00023136"/>
    </source>
</evidence>
<evidence type="ECO:0000256" key="6">
    <source>
        <dbReference type="SAM" id="Phobius"/>
    </source>
</evidence>
<evidence type="ECO:0000256" key="3">
    <source>
        <dbReference type="ARBA" id="ARBA00022989"/>
    </source>
</evidence>
<dbReference type="PANTHER" id="PTHR34292:SF2">
    <property type="entry name" value="OUTER SPORE WALL PROTEIN LDS1"/>
    <property type="match status" value="1"/>
</dbReference>
<comment type="subcellular location">
    <subcellularLocation>
        <location evidence="1">Membrane</location>
        <topology evidence="1">Multi-pass membrane protein</topology>
    </subcellularLocation>
</comment>
<accession>A0A1Y2AYZ8</accession>
<feature type="transmembrane region" description="Helical" evidence="6">
    <location>
        <begin position="180"/>
        <end position="203"/>
    </location>
</feature>
<evidence type="ECO:0000256" key="5">
    <source>
        <dbReference type="SAM" id="MobiDB-lite"/>
    </source>
</evidence>
<feature type="transmembrane region" description="Helical" evidence="6">
    <location>
        <begin position="92"/>
        <end position="118"/>
    </location>
</feature>
<comment type="caution">
    <text evidence="7">The sequence shown here is derived from an EMBL/GenBank/DDBJ whole genome shotgun (WGS) entry which is preliminary data.</text>
</comment>
<feature type="region of interest" description="Disordered" evidence="5">
    <location>
        <begin position="276"/>
        <end position="303"/>
    </location>
</feature>
<dbReference type="EMBL" id="MCFC01000036">
    <property type="protein sequence ID" value="ORY27792.1"/>
    <property type="molecule type" value="Genomic_DNA"/>
</dbReference>
<dbReference type="PANTHER" id="PTHR34292">
    <property type="entry name" value="OUTER SPORE WALL PROTEIN LDS1"/>
    <property type="match status" value="1"/>
</dbReference>
<protein>
    <recommendedName>
        <fullName evidence="9">Outer spore wall protein RRT8</fullName>
    </recommendedName>
</protein>
<dbReference type="InterPro" id="IPR052786">
    <property type="entry name" value="Spore_wall_assembly"/>
</dbReference>
<dbReference type="OrthoDB" id="2107885at2759"/>
<evidence type="ECO:0000256" key="1">
    <source>
        <dbReference type="ARBA" id="ARBA00004141"/>
    </source>
</evidence>
<evidence type="ECO:0000313" key="8">
    <source>
        <dbReference type="Proteomes" id="UP000193986"/>
    </source>
</evidence>
<reference evidence="7 8" key="1">
    <citation type="submission" date="2016-07" db="EMBL/GenBank/DDBJ databases">
        <title>Pervasive Adenine N6-methylation of Active Genes in Fungi.</title>
        <authorList>
            <consortium name="DOE Joint Genome Institute"/>
            <person name="Mondo S.J."/>
            <person name="Dannebaum R.O."/>
            <person name="Kuo R.C."/>
            <person name="Labutti K."/>
            <person name="Haridas S."/>
            <person name="Kuo A."/>
            <person name="Salamov A."/>
            <person name="Ahrendt S.R."/>
            <person name="Lipzen A."/>
            <person name="Sullivan W."/>
            <person name="Andreopoulos W.B."/>
            <person name="Clum A."/>
            <person name="Lindquist E."/>
            <person name="Daum C."/>
            <person name="Ramamoorthy G.K."/>
            <person name="Gryganskyi A."/>
            <person name="Culley D."/>
            <person name="Magnuson J.K."/>
            <person name="James T.Y."/>
            <person name="O'Malley M.A."/>
            <person name="Stajich J.E."/>
            <person name="Spatafora J.W."/>
            <person name="Visel A."/>
            <person name="Grigoriev I.V."/>
        </authorList>
    </citation>
    <scope>NUCLEOTIDE SEQUENCE [LARGE SCALE GENOMIC DNA]</scope>
    <source>
        <strain evidence="7 8">68-887.2</strain>
    </source>
</reference>